<feature type="region of interest" description="Disordered" evidence="1">
    <location>
        <begin position="379"/>
        <end position="512"/>
    </location>
</feature>
<feature type="region of interest" description="Disordered" evidence="1">
    <location>
        <begin position="1"/>
        <end position="90"/>
    </location>
</feature>
<accession>A0A9D4QDR7</accession>
<dbReference type="Proteomes" id="UP000821837">
    <property type="component" value="Chromosome 10"/>
</dbReference>
<comment type="caution">
    <text evidence="2">The sequence shown here is derived from an EMBL/GenBank/DDBJ whole genome shotgun (WGS) entry which is preliminary data.</text>
</comment>
<feature type="compositionally biased region" description="Basic and acidic residues" evidence="1">
    <location>
        <begin position="475"/>
        <end position="485"/>
    </location>
</feature>
<dbReference type="AlphaFoldDB" id="A0A9D4QDR7"/>
<organism evidence="2 3">
    <name type="scientific">Rhipicephalus sanguineus</name>
    <name type="common">Brown dog tick</name>
    <name type="synonym">Ixodes sanguineus</name>
    <dbReference type="NCBI Taxonomy" id="34632"/>
    <lineage>
        <taxon>Eukaryota</taxon>
        <taxon>Metazoa</taxon>
        <taxon>Ecdysozoa</taxon>
        <taxon>Arthropoda</taxon>
        <taxon>Chelicerata</taxon>
        <taxon>Arachnida</taxon>
        <taxon>Acari</taxon>
        <taxon>Parasitiformes</taxon>
        <taxon>Ixodida</taxon>
        <taxon>Ixodoidea</taxon>
        <taxon>Ixodidae</taxon>
        <taxon>Rhipicephalinae</taxon>
        <taxon>Rhipicephalus</taxon>
        <taxon>Rhipicephalus</taxon>
    </lineage>
</organism>
<feature type="compositionally biased region" description="Polar residues" evidence="1">
    <location>
        <begin position="60"/>
        <end position="69"/>
    </location>
</feature>
<feature type="compositionally biased region" description="Basic and acidic residues" evidence="1">
    <location>
        <begin position="399"/>
        <end position="435"/>
    </location>
</feature>
<gene>
    <name evidence="2" type="ORF">HPB52_008612</name>
</gene>
<dbReference type="EMBL" id="JABSTV010001246">
    <property type="protein sequence ID" value="KAH7976071.1"/>
    <property type="molecule type" value="Genomic_DNA"/>
</dbReference>
<evidence type="ECO:0000313" key="2">
    <source>
        <dbReference type="EMBL" id="KAH7976071.1"/>
    </source>
</evidence>
<protein>
    <submittedName>
        <fullName evidence="2">Uncharacterized protein</fullName>
    </submittedName>
</protein>
<keyword evidence="3" id="KW-1185">Reference proteome</keyword>
<sequence>MVNRSPHQAGRTHSKFRSDHDTDSVYRGGRRPNPGIEQTTEPCHAAGGDCYAGDGASGNKRCSPNIHSKNSSRKEEQACHANRKDTEDDDVIHTLQDGVNQGEQGSHTSRDIETDAAELSSVEEEELVPTSGFADAQLAVPVIYRPLERSPTFWQVDCAKVRRDLVKCAGCRLPAQRVLKSGFLSIIAPNPEASRKLLRLTVIGDIAVDPRLPNWYIKNVGKISGVPFRYTDRQLLDCFSEAGVIHVRRQITFMKDRDGTLSTTPEDCIILTFRPDIEMPETVALGFDVFRVQTYCAAPLQCYHCLGFGHTAYQCKSPRRCKLCAGPHIYKECKSQADPLCANCGGAHAATFTGCPERRKVAMSRRFMSRYYVEWDDVSNRRPSSSSHLRRDRHHRHSGRGDTDGRSYRDKEERQKRERRRSPSEETGTSREASRRSGRTGEMPRDRGGRPKQGSPVKVSRATRQDEGLSSGFVEEEKDRARESEDTTDDDDTAATPARISVSPPRERDKPLSVVKFPRLSRNSKRRLRHGYHRYLQRVMKLGVSVFQRPSDD</sequence>
<feature type="compositionally biased region" description="Low complexity" evidence="1">
    <location>
        <begin position="45"/>
        <end position="58"/>
    </location>
</feature>
<name>A0A9D4QDR7_RHISA</name>
<evidence type="ECO:0000313" key="3">
    <source>
        <dbReference type="Proteomes" id="UP000821837"/>
    </source>
</evidence>
<dbReference type="VEuPathDB" id="VectorBase:RSAN_046074"/>
<feature type="compositionally biased region" description="Basic and acidic residues" evidence="1">
    <location>
        <begin position="72"/>
        <end position="86"/>
    </location>
</feature>
<reference evidence="2" key="2">
    <citation type="submission" date="2021-09" db="EMBL/GenBank/DDBJ databases">
        <authorList>
            <person name="Jia N."/>
            <person name="Wang J."/>
            <person name="Shi W."/>
            <person name="Du L."/>
            <person name="Sun Y."/>
            <person name="Zhan W."/>
            <person name="Jiang J."/>
            <person name="Wang Q."/>
            <person name="Zhang B."/>
            <person name="Ji P."/>
            <person name="Sakyi L.B."/>
            <person name="Cui X."/>
            <person name="Yuan T."/>
            <person name="Jiang B."/>
            <person name="Yang W."/>
            <person name="Lam T.T.-Y."/>
            <person name="Chang Q."/>
            <person name="Ding S."/>
            <person name="Wang X."/>
            <person name="Zhu J."/>
            <person name="Ruan X."/>
            <person name="Zhao L."/>
            <person name="Wei J."/>
            <person name="Que T."/>
            <person name="Du C."/>
            <person name="Cheng J."/>
            <person name="Dai P."/>
            <person name="Han X."/>
            <person name="Huang E."/>
            <person name="Gao Y."/>
            <person name="Liu J."/>
            <person name="Shao H."/>
            <person name="Ye R."/>
            <person name="Li L."/>
            <person name="Wei W."/>
            <person name="Wang X."/>
            <person name="Wang C."/>
            <person name="Huo Q."/>
            <person name="Li W."/>
            <person name="Guo W."/>
            <person name="Chen H."/>
            <person name="Chen S."/>
            <person name="Zhou L."/>
            <person name="Zhou L."/>
            <person name="Ni X."/>
            <person name="Tian J."/>
            <person name="Zhou Y."/>
            <person name="Sheng Y."/>
            <person name="Liu T."/>
            <person name="Pan Y."/>
            <person name="Xia L."/>
            <person name="Li J."/>
            <person name="Zhao F."/>
            <person name="Cao W."/>
        </authorList>
    </citation>
    <scope>NUCLEOTIDE SEQUENCE</scope>
    <source>
        <strain evidence="2">Rsan-2018</strain>
        <tissue evidence="2">Larvae</tissue>
    </source>
</reference>
<feature type="compositionally biased region" description="Basic residues" evidence="1">
    <location>
        <begin position="388"/>
        <end position="398"/>
    </location>
</feature>
<proteinExistence type="predicted"/>
<reference evidence="2" key="1">
    <citation type="journal article" date="2020" name="Cell">
        <title>Large-Scale Comparative Analyses of Tick Genomes Elucidate Their Genetic Diversity and Vector Capacities.</title>
        <authorList>
            <consortium name="Tick Genome and Microbiome Consortium (TIGMIC)"/>
            <person name="Jia N."/>
            <person name="Wang J."/>
            <person name="Shi W."/>
            <person name="Du L."/>
            <person name="Sun Y."/>
            <person name="Zhan W."/>
            <person name="Jiang J.F."/>
            <person name="Wang Q."/>
            <person name="Zhang B."/>
            <person name="Ji P."/>
            <person name="Bell-Sakyi L."/>
            <person name="Cui X.M."/>
            <person name="Yuan T.T."/>
            <person name="Jiang B.G."/>
            <person name="Yang W.F."/>
            <person name="Lam T.T."/>
            <person name="Chang Q.C."/>
            <person name="Ding S.J."/>
            <person name="Wang X.J."/>
            <person name="Zhu J.G."/>
            <person name="Ruan X.D."/>
            <person name="Zhao L."/>
            <person name="Wei J.T."/>
            <person name="Ye R.Z."/>
            <person name="Que T.C."/>
            <person name="Du C.H."/>
            <person name="Zhou Y.H."/>
            <person name="Cheng J.X."/>
            <person name="Dai P.F."/>
            <person name="Guo W.B."/>
            <person name="Han X.H."/>
            <person name="Huang E.J."/>
            <person name="Li L.F."/>
            <person name="Wei W."/>
            <person name="Gao Y.C."/>
            <person name="Liu J.Z."/>
            <person name="Shao H.Z."/>
            <person name="Wang X."/>
            <person name="Wang C.C."/>
            <person name="Yang T.C."/>
            <person name="Huo Q.B."/>
            <person name="Li W."/>
            <person name="Chen H.Y."/>
            <person name="Chen S.E."/>
            <person name="Zhou L.G."/>
            <person name="Ni X.B."/>
            <person name="Tian J.H."/>
            <person name="Sheng Y."/>
            <person name="Liu T."/>
            <person name="Pan Y.S."/>
            <person name="Xia L.Y."/>
            <person name="Li J."/>
            <person name="Zhao F."/>
            <person name="Cao W.C."/>
        </authorList>
    </citation>
    <scope>NUCLEOTIDE SEQUENCE</scope>
    <source>
        <strain evidence="2">Rsan-2018</strain>
    </source>
</reference>
<evidence type="ECO:0000256" key="1">
    <source>
        <dbReference type="SAM" id="MobiDB-lite"/>
    </source>
</evidence>